<evidence type="ECO:0000313" key="3">
    <source>
        <dbReference type="Proteomes" id="UP001642360"/>
    </source>
</evidence>
<organism evidence="2 3">
    <name type="scientific">Ilex paraguariensis</name>
    <name type="common">yerba mate</name>
    <dbReference type="NCBI Taxonomy" id="185542"/>
    <lineage>
        <taxon>Eukaryota</taxon>
        <taxon>Viridiplantae</taxon>
        <taxon>Streptophyta</taxon>
        <taxon>Embryophyta</taxon>
        <taxon>Tracheophyta</taxon>
        <taxon>Spermatophyta</taxon>
        <taxon>Magnoliopsida</taxon>
        <taxon>eudicotyledons</taxon>
        <taxon>Gunneridae</taxon>
        <taxon>Pentapetalae</taxon>
        <taxon>asterids</taxon>
        <taxon>campanulids</taxon>
        <taxon>Aquifoliales</taxon>
        <taxon>Aquifoliaceae</taxon>
        <taxon>Ilex</taxon>
    </lineage>
</organism>
<dbReference type="Proteomes" id="UP001642360">
    <property type="component" value="Unassembled WGS sequence"/>
</dbReference>
<feature type="region of interest" description="Disordered" evidence="1">
    <location>
        <begin position="109"/>
        <end position="158"/>
    </location>
</feature>
<accession>A0ABC8SU97</accession>
<dbReference type="EMBL" id="CAUOFW020003181">
    <property type="protein sequence ID" value="CAK9158488.1"/>
    <property type="molecule type" value="Genomic_DNA"/>
</dbReference>
<evidence type="ECO:0000313" key="2">
    <source>
        <dbReference type="EMBL" id="CAK9158488.1"/>
    </source>
</evidence>
<gene>
    <name evidence="2" type="ORF">ILEXP_LOCUS27132</name>
</gene>
<name>A0ABC8SU97_9AQUA</name>
<evidence type="ECO:0000256" key="1">
    <source>
        <dbReference type="SAM" id="MobiDB-lite"/>
    </source>
</evidence>
<comment type="caution">
    <text evidence="2">The sequence shown here is derived from an EMBL/GenBank/DDBJ whole genome shotgun (WGS) entry which is preliminary data.</text>
</comment>
<proteinExistence type="predicted"/>
<protein>
    <submittedName>
        <fullName evidence="2">Uncharacterized protein</fullName>
    </submittedName>
</protein>
<dbReference type="AlphaFoldDB" id="A0ABC8SU97"/>
<feature type="compositionally biased region" description="Basic and acidic residues" evidence="1">
    <location>
        <begin position="141"/>
        <end position="158"/>
    </location>
</feature>
<reference evidence="2 3" key="1">
    <citation type="submission" date="2024-02" db="EMBL/GenBank/DDBJ databases">
        <authorList>
            <person name="Vignale AGUSTIN F."/>
            <person name="Sosa J E."/>
            <person name="Modenutti C."/>
        </authorList>
    </citation>
    <scope>NUCLEOTIDE SEQUENCE [LARGE SCALE GENOMIC DNA]</scope>
</reference>
<keyword evidence="3" id="KW-1185">Reference proteome</keyword>
<sequence length="158" mass="17586">MSSGRFWVPYRMLTFGEVVVLSQQVKEIVEALKVNLQQQQPLVPLLPALPNLLDPPKLASLARNSTSGEVVVLSQQVKEIVEALKVNLQQQQPLVPLLPALPNLLDPPKLASLARNSTSGDPSHPQQKEDTLPNPNNLHQRVREKYEVPDNSLVRETK</sequence>
<feature type="compositionally biased region" description="Polar residues" evidence="1">
    <location>
        <begin position="114"/>
        <end position="125"/>
    </location>
</feature>